<comment type="subcellular location">
    <subcellularLocation>
        <location evidence="1">Membrane</location>
        <topology evidence="1">Multi-pass membrane protein</topology>
    </subcellularLocation>
</comment>
<dbReference type="InterPro" id="IPR001958">
    <property type="entry name" value="Tet-R_TetA/multi-R_MdtG-like"/>
</dbReference>
<dbReference type="PROSITE" id="PS50850">
    <property type="entry name" value="MFS"/>
    <property type="match status" value="1"/>
</dbReference>
<feature type="transmembrane region" description="Helical" evidence="6">
    <location>
        <begin position="134"/>
        <end position="158"/>
    </location>
</feature>
<dbReference type="GeneID" id="83879743"/>
<evidence type="ECO:0000313" key="8">
    <source>
        <dbReference type="EMBL" id="CUJ86792.1"/>
    </source>
</evidence>
<evidence type="ECO:0000259" key="7">
    <source>
        <dbReference type="PROSITE" id="PS50850"/>
    </source>
</evidence>
<evidence type="ECO:0000313" key="9">
    <source>
        <dbReference type="Proteomes" id="UP000051870"/>
    </source>
</evidence>
<feature type="transmembrane region" description="Helical" evidence="6">
    <location>
        <begin position="249"/>
        <end position="268"/>
    </location>
</feature>
<dbReference type="GO" id="GO:0015385">
    <property type="term" value="F:sodium:proton antiporter activity"/>
    <property type="evidence" value="ECO:0007669"/>
    <property type="project" value="TreeGrafter"/>
</dbReference>
<evidence type="ECO:0000256" key="2">
    <source>
        <dbReference type="ARBA" id="ARBA00022448"/>
    </source>
</evidence>
<evidence type="ECO:0000256" key="6">
    <source>
        <dbReference type="SAM" id="Phobius"/>
    </source>
</evidence>
<feature type="transmembrane region" description="Helical" evidence="6">
    <location>
        <begin position="280"/>
        <end position="301"/>
    </location>
</feature>
<sequence length="396" mass="41434">MSKSAFDRSDAMIFFGGITGLTAISIDIVLPATGLIARDFGVPDAMGSLLIGAYFIAYAIGQLFWGLFSDAFGRRLALILSLVGFTAATVACAMAPSFEFLIWMRALQGLTGGTPVIARAMVRDVSSGNEAARILAMLTAILTIATLIAPVFGSGLLVLFEWRAIFWALAGLGLIFLVYTVFLLEETGGKRRPERFSFGFVSTASRHLFSLKTFLIPMVMGGLTFAGYAAMLSVGAVLTETVYDVSPQAFGSLFALAAAANTAGAMTVRHLLKTHGLMKVNTFAVVCIGVGSVACFAVTLADPVLPVFWGAICLYVFAFGTLLPTSVALSLEPAGDMPGFATSLVGAIQMSFGAAGAALATFLFDGSHRAIPMSMAAFGLLTVATLVLGRKAMKAS</sequence>
<feature type="transmembrane region" description="Helical" evidence="6">
    <location>
        <begin position="76"/>
        <end position="96"/>
    </location>
</feature>
<name>A0A0P1I2G7_9RHOB</name>
<dbReference type="InterPro" id="IPR020846">
    <property type="entry name" value="MFS_dom"/>
</dbReference>
<dbReference type="STRING" id="1715693.PH7735_00665"/>
<dbReference type="GO" id="GO:1990961">
    <property type="term" value="P:xenobiotic detoxification by transmembrane export across the plasma membrane"/>
    <property type="evidence" value="ECO:0007669"/>
    <property type="project" value="TreeGrafter"/>
</dbReference>
<dbReference type="Proteomes" id="UP000051870">
    <property type="component" value="Unassembled WGS sequence"/>
</dbReference>
<evidence type="ECO:0000256" key="4">
    <source>
        <dbReference type="ARBA" id="ARBA00022989"/>
    </source>
</evidence>
<dbReference type="RefSeq" id="WP_058309878.1">
    <property type="nucleotide sequence ID" value="NZ_CYTW01000001.1"/>
</dbReference>
<keyword evidence="5 6" id="KW-0472">Membrane</keyword>
<keyword evidence="9" id="KW-1185">Reference proteome</keyword>
<dbReference type="InterPro" id="IPR036259">
    <property type="entry name" value="MFS_trans_sf"/>
</dbReference>
<feature type="transmembrane region" description="Helical" evidence="6">
    <location>
        <begin position="49"/>
        <end position="69"/>
    </location>
</feature>
<feature type="transmembrane region" description="Helical" evidence="6">
    <location>
        <begin position="12"/>
        <end position="37"/>
    </location>
</feature>
<feature type="transmembrane region" description="Helical" evidence="6">
    <location>
        <begin position="214"/>
        <end position="237"/>
    </location>
</feature>
<feature type="transmembrane region" description="Helical" evidence="6">
    <location>
        <begin position="343"/>
        <end position="364"/>
    </location>
</feature>
<keyword evidence="2" id="KW-0813">Transport</keyword>
<dbReference type="Pfam" id="PF07690">
    <property type="entry name" value="MFS_1"/>
    <property type="match status" value="1"/>
</dbReference>
<feature type="transmembrane region" description="Helical" evidence="6">
    <location>
        <begin position="164"/>
        <end position="184"/>
    </location>
</feature>
<feature type="transmembrane region" description="Helical" evidence="6">
    <location>
        <begin position="370"/>
        <end position="389"/>
    </location>
</feature>
<keyword evidence="3 6" id="KW-0812">Transmembrane</keyword>
<dbReference type="AlphaFoldDB" id="A0A0P1I2G7"/>
<dbReference type="InterPro" id="IPR011701">
    <property type="entry name" value="MFS"/>
</dbReference>
<dbReference type="GO" id="GO:0005886">
    <property type="term" value="C:plasma membrane"/>
    <property type="evidence" value="ECO:0007669"/>
    <property type="project" value="TreeGrafter"/>
</dbReference>
<evidence type="ECO:0000256" key="3">
    <source>
        <dbReference type="ARBA" id="ARBA00022692"/>
    </source>
</evidence>
<dbReference type="SUPFAM" id="SSF103473">
    <property type="entry name" value="MFS general substrate transporter"/>
    <property type="match status" value="1"/>
</dbReference>
<protein>
    <submittedName>
        <fullName evidence="8">Sulfonamide resistance protein</fullName>
    </submittedName>
</protein>
<accession>A0A0P1I2G7</accession>
<dbReference type="PANTHER" id="PTHR23502:SF132">
    <property type="entry name" value="POLYAMINE TRANSPORTER 2-RELATED"/>
    <property type="match status" value="1"/>
</dbReference>
<dbReference type="Gene3D" id="1.20.1720.10">
    <property type="entry name" value="Multidrug resistance protein D"/>
    <property type="match status" value="1"/>
</dbReference>
<organism evidence="8 9">
    <name type="scientific">Shimia thalassica</name>
    <dbReference type="NCBI Taxonomy" id="1715693"/>
    <lineage>
        <taxon>Bacteria</taxon>
        <taxon>Pseudomonadati</taxon>
        <taxon>Pseudomonadota</taxon>
        <taxon>Alphaproteobacteria</taxon>
        <taxon>Rhodobacterales</taxon>
        <taxon>Roseobacteraceae</taxon>
    </lineage>
</organism>
<feature type="transmembrane region" description="Helical" evidence="6">
    <location>
        <begin position="307"/>
        <end position="331"/>
    </location>
</feature>
<dbReference type="PRINTS" id="PR01035">
    <property type="entry name" value="TCRTETA"/>
</dbReference>
<evidence type="ECO:0000256" key="5">
    <source>
        <dbReference type="ARBA" id="ARBA00023136"/>
    </source>
</evidence>
<dbReference type="PANTHER" id="PTHR23502">
    <property type="entry name" value="MAJOR FACILITATOR SUPERFAMILY"/>
    <property type="match status" value="1"/>
</dbReference>
<keyword evidence="4 6" id="KW-1133">Transmembrane helix</keyword>
<gene>
    <name evidence="8" type="primary">bcr_1</name>
    <name evidence="8" type="ORF">PH7735_00665</name>
</gene>
<feature type="domain" description="Major facilitator superfamily (MFS) profile" evidence="7">
    <location>
        <begin position="11"/>
        <end position="394"/>
    </location>
</feature>
<proteinExistence type="predicted"/>
<dbReference type="EMBL" id="CYTW01000001">
    <property type="protein sequence ID" value="CUJ86792.1"/>
    <property type="molecule type" value="Genomic_DNA"/>
</dbReference>
<evidence type="ECO:0000256" key="1">
    <source>
        <dbReference type="ARBA" id="ARBA00004141"/>
    </source>
</evidence>
<reference evidence="9" key="1">
    <citation type="submission" date="2015-09" db="EMBL/GenBank/DDBJ databases">
        <authorList>
            <person name="Rodrigo-Torres Lidia"/>
            <person name="Arahal R.David."/>
        </authorList>
    </citation>
    <scope>NUCLEOTIDE SEQUENCE [LARGE SCALE GENOMIC DNA]</scope>
    <source>
        <strain evidence="9">CECT 7735</strain>
    </source>
</reference>